<comment type="caution">
    <text evidence="1">The sequence shown here is derived from an EMBL/GenBank/DDBJ whole genome shotgun (WGS) entry which is preliminary data.</text>
</comment>
<name>A0A0F5L4G4_9HYPH</name>
<dbReference type="Proteomes" id="UP000033608">
    <property type="component" value="Unassembled WGS sequence"/>
</dbReference>
<proteinExistence type="predicted"/>
<dbReference type="PATRIC" id="fig|1121477.3.peg.616"/>
<protein>
    <submittedName>
        <fullName evidence="1">Uncharacterized protein</fullName>
    </submittedName>
</protein>
<dbReference type="AlphaFoldDB" id="A0A0F5L4G4"/>
<keyword evidence="2" id="KW-1185">Reference proteome</keyword>
<accession>A0A0F5L4G4</accession>
<dbReference type="STRING" id="1121477.SAMN02745223_02571"/>
<organism evidence="1 2">
    <name type="scientific">Devosia limi DSM 17137</name>
    <dbReference type="NCBI Taxonomy" id="1121477"/>
    <lineage>
        <taxon>Bacteria</taxon>
        <taxon>Pseudomonadati</taxon>
        <taxon>Pseudomonadota</taxon>
        <taxon>Alphaproteobacteria</taxon>
        <taxon>Hyphomicrobiales</taxon>
        <taxon>Devosiaceae</taxon>
        <taxon>Devosia</taxon>
    </lineage>
</organism>
<evidence type="ECO:0000313" key="2">
    <source>
        <dbReference type="Proteomes" id="UP000033608"/>
    </source>
</evidence>
<sequence length="108" mass="11170">MQMLPVANETADPTYAAIRAAVSASYSGALGSTRLPPLEVLAYLATAIGSLYREVAGAHEGPEGCPCGWEPCALMDVITMQQALAASALPNDDPRQTALLTMEPAGHA</sequence>
<evidence type="ECO:0000313" key="1">
    <source>
        <dbReference type="EMBL" id="KKB77084.1"/>
    </source>
</evidence>
<gene>
    <name evidence="1" type="ORF">VW29_19210</name>
</gene>
<dbReference type="EMBL" id="LAJF01000143">
    <property type="protein sequence ID" value="KKB77084.1"/>
    <property type="molecule type" value="Genomic_DNA"/>
</dbReference>
<reference evidence="1 2" key="1">
    <citation type="submission" date="2015-03" db="EMBL/GenBank/DDBJ databases">
        <authorList>
            <person name="Hassan Y.I."/>
            <person name="Lepp D."/>
            <person name="Zhou T."/>
        </authorList>
    </citation>
    <scope>NUCLEOTIDE SEQUENCE [LARGE SCALE GENOMIC DNA]</scope>
    <source>
        <strain evidence="1 2">DSM 17137</strain>
    </source>
</reference>